<keyword evidence="2" id="KW-1133">Transmembrane helix</keyword>
<dbReference type="GO" id="GO:0006508">
    <property type="term" value="P:proteolysis"/>
    <property type="evidence" value="ECO:0007669"/>
    <property type="project" value="UniProtKB-KW"/>
</dbReference>
<accession>A0A0R1K4K3</accession>
<dbReference type="InterPro" id="IPR003675">
    <property type="entry name" value="Rce1/LyrA-like_dom"/>
</dbReference>
<keyword evidence="5" id="KW-1185">Reference proteome</keyword>
<dbReference type="Proteomes" id="UP000051248">
    <property type="component" value="Unassembled WGS sequence"/>
</dbReference>
<keyword evidence="2" id="KW-0472">Membrane</keyword>
<feature type="transmembrane region" description="Helical" evidence="2">
    <location>
        <begin position="72"/>
        <end position="91"/>
    </location>
</feature>
<feature type="domain" description="CAAX prenyl protease 2/Lysostaphin resistance protein A-like" evidence="3">
    <location>
        <begin position="243"/>
        <end position="345"/>
    </location>
</feature>
<dbReference type="GO" id="GO:0080120">
    <property type="term" value="P:CAAX-box protein maturation"/>
    <property type="evidence" value="ECO:0007669"/>
    <property type="project" value="UniProtKB-ARBA"/>
</dbReference>
<dbReference type="Pfam" id="PF02517">
    <property type="entry name" value="Rce1-like"/>
    <property type="match status" value="1"/>
</dbReference>
<protein>
    <submittedName>
        <fullName evidence="4">CAAX family membrane-bound protease</fullName>
    </submittedName>
</protein>
<evidence type="ECO:0000313" key="5">
    <source>
        <dbReference type="Proteomes" id="UP000051248"/>
    </source>
</evidence>
<dbReference type="PATRIC" id="fig|1423775.4.peg.2356"/>
<dbReference type="OrthoDB" id="2319903at2"/>
<feature type="transmembrane region" description="Helical" evidence="2">
    <location>
        <begin position="363"/>
        <end position="382"/>
    </location>
</feature>
<proteinExistence type="inferred from homology"/>
<keyword evidence="4" id="KW-0645">Protease</keyword>
<feature type="transmembrane region" description="Helical" evidence="2">
    <location>
        <begin position="314"/>
        <end position="343"/>
    </location>
</feature>
<evidence type="ECO:0000313" key="4">
    <source>
        <dbReference type="EMBL" id="KRK78542.1"/>
    </source>
</evidence>
<feature type="transmembrane region" description="Helical" evidence="2">
    <location>
        <begin position="283"/>
        <end position="302"/>
    </location>
</feature>
<feature type="transmembrane region" description="Helical" evidence="2">
    <location>
        <begin position="137"/>
        <end position="159"/>
    </location>
</feature>
<evidence type="ECO:0000256" key="2">
    <source>
        <dbReference type="SAM" id="Phobius"/>
    </source>
</evidence>
<sequence length="395" mass="45577">MIDTSTIYKQRNSYHPIIHYIFYSQILINVILVWAHFFTTKQTLFAPIAMTILNFGGGVVERRKYDISIINVYFQAIFQLISNYISFNYFILLTQDFLPWNSFIGITVTIIVFLLMYIPTAIIIWSHISGNLSKLLMSFLLLITIIPSFEFVISQTIIAKNATANTISNSGFVDAIAFFVLALIIMHNWNFEFPGYKIANKTKPWILIALMIICIWFLLQNSFGAGKNFFSSFYLFDFSGIHFTVKYVLSGLKAGIAEETAFRYIFLTILLIILDRFRYKIFYSALISSFLFGLIHLTNVSAGQDLPNTLIQVLAAFGIGMLFSSIYLYTGLFIWPVIMHSLIDIFSFSQQGMLMTGKVTTDYIIGMIIIVLFYLLVSFYLLRQTYLREQNSWFY</sequence>
<dbReference type="GO" id="GO:0004175">
    <property type="term" value="F:endopeptidase activity"/>
    <property type="evidence" value="ECO:0007669"/>
    <property type="project" value="UniProtKB-ARBA"/>
</dbReference>
<evidence type="ECO:0000259" key="3">
    <source>
        <dbReference type="Pfam" id="PF02517"/>
    </source>
</evidence>
<reference evidence="4 5" key="1">
    <citation type="journal article" date="2015" name="Genome Announc.">
        <title>Expanding the biotechnology potential of lactobacilli through comparative genomics of 213 strains and associated genera.</title>
        <authorList>
            <person name="Sun Z."/>
            <person name="Harris H.M."/>
            <person name="McCann A."/>
            <person name="Guo C."/>
            <person name="Argimon S."/>
            <person name="Zhang W."/>
            <person name="Yang X."/>
            <person name="Jeffery I.B."/>
            <person name="Cooney J.C."/>
            <person name="Kagawa T.F."/>
            <person name="Liu W."/>
            <person name="Song Y."/>
            <person name="Salvetti E."/>
            <person name="Wrobel A."/>
            <person name="Rasinkangas P."/>
            <person name="Parkhill J."/>
            <person name="Rea M.C."/>
            <person name="O'Sullivan O."/>
            <person name="Ritari J."/>
            <person name="Douillard F.P."/>
            <person name="Paul Ross R."/>
            <person name="Yang R."/>
            <person name="Briner A.E."/>
            <person name="Felis G.E."/>
            <person name="de Vos W.M."/>
            <person name="Barrangou R."/>
            <person name="Klaenhammer T.R."/>
            <person name="Caufield P.W."/>
            <person name="Cui Y."/>
            <person name="Zhang H."/>
            <person name="O'Toole P.W."/>
        </authorList>
    </citation>
    <scope>NUCLEOTIDE SEQUENCE [LARGE SCALE GENOMIC DNA]</scope>
    <source>
        <strain evidence="4 5">DSM 19682</strain>
    </source>
</reference>
<feature type="transmembrane region" description="Helical" evidence="2">
    <location>
        <begin position="205"/>
        <end position="223"/>
    </location>
</feature>
<dbReference type="eggNOG" id="COG1266">
    <property type="taxonomic scope" value="Bacteria"/>
</dbReference>
<comment type="caution">
    <text evidence="4">The sequence shown here is derived from an EMBL/GenBank/DDBJ whole genome shotgun (WGS) entry which is preliminary data.</text>
</comment>
<feature type="transmembrane region" description="Helical" evidence="2">
    <location>
        <begin position="20"/>
        <end position="38"/>
    </location>
</feature>
<gene>
    <name evidence="4" type="ORF">FD03_GL002317</name>
</gene>
<dbReference type="RefSeq" id="WP_025024590.1">
    <property type="nucleotide sequence ID" value="NZ_AZDZ01000022.1"/>
</dbReference>
<feature type="transmembrane region" description="Helical" evidence="2">
    <location>
        <begin position="171"/>
        <end position="193"/>
    </location>
</feature>
<feature type="transmembrane region" description="Helical" evidence="2">
    <location>
        <begin position="103"/>
        <end position="125"/>
    </location>
</feature>
<keyword evidence="2" id="KW-0812">Transmembrane</keyword>
<name>A0A0R1K4K3_9LACO</name>
<feature type="transmembrane region" description="Helical" evidence="2">
    <location>
        <begin position="44"/>
        <end position="60"/>
    </location>
</feature>
<dbReference type="EMBL" id="AZDZ01000022">
    <property type="protein sequence ID" value="KRK78542.1"/>
    <property type="molecule type" value="Genomic_DNA"/>
</dbReference>
<comment type="similarity">
    <text evidence="1">Belongs to the UPF0177 family.</text>
</comment>
<keyword evidence="4" id="KW-0378">Hydrolase</keyword>
<organism evidence="4 5">
    <name type="scientific">Companilactobacillus nodensis DSM 19682 = JCM 14932 = NBRC 107160</name>
    <dbReference type="NCBI Taxonomy" id="1423775"/>
    <lineage>
        <taxon>Bacteria</taxon>
        <taxon>Bacillati</taxon>
        <taxon>Bacillota</taxon>
        <taxon>Bacilli</taxon>
        <taxon>Lactobacillales</taxon>
        <taxon>Lactobacillaceae</taxon>
        <taxon>Companilactobacillus</taxon>
    </lineage>
</organism>
<dbReference type="STRING" id="1423775.FD03_GL002317"/>
<evidence type="ECO:0000256" key="1">
    <source>
        <dbReference type="ARBA" id="ARBA00009067"/>
    </source>
</evidence>
<dbReference type="AlphaFoldDB" id="A0A0R1K4K3"/>